<dbReference type="RefSeq" id="WP_125031260.1">
    <property type="nucleotide sequence ID" value="NZ_JAPXVP010000011.1"/>
</dbReference>
<dbReference type="Proteomes" id="UP000285794">
    <property type="component" value="Unassembled WGS sequence"/>
</dbReference>
<proteinExistence type="predicted"/>
<evidence type="ECO:0000256" key="1">
    <source>
        <dbReference type="ARBA" id="ARBA00022729"/>
    </source>
</evidence>
<dbReference type="Gene3D" id="3.40.30.10">
    <property type="entry name" value="Glutaredoxin"/>
    <property type="match status" value="1"/>
</dbReference>
<comment type="caution">
    <text evidence="4">The sequence shown here is derived from an EMBL/GenBank/DDBJ whole genome shotgun (WGS) entry which is preliminary data.</text>
</comment>
<dbReference type="PROSITE" id="PS51352">
    <property type="entry name" value="THIOREDOXIN_2"/>
    <property type="match status" value="1"/>
</dbReference>
<keyword evidence="1" id="KW-0732">Signal</keyword>
<dbReference type="PANTHER" id="PTHR15337:SF11">
    <property type="entry name" value="THIOREDOXIN DOMAIN-CONTAINING PROTEIN"/>
    <property type="match status" value="1"/>
</dbReference>
<dbReference type="PROSITE" id="PS00194">
    <property type="entry name" value="THIOREDOXIN_1"/>
    <property type="match status" value="1"/>
</dbReference>
<dbReference type="SUPFAM" id="SSF52833">
    <property type="entry name" value="Thioredoxin-like"/>
    <property type="match status" value="1"/>
</dbReference>
<keyword evidence="5" id="KW-1185">Reference proteome</keyword>
<dbReference type="InterPro" id="IPR013766">
    <property type="entry name" value="Thioredoxin_domain"/>
</dbReference>
<evidence type="ECO:0000259" key="3">
    <source>
        <dbReference type="PROSITE" id="PS51352"/>
    </source>
</evidence>
<dbReference type="Pfam" id="PF13899">
    <property type="entry name" value="Thioredoxin_7"/>
    <property type="match status" value="1"/>
</dbReference>
<dbReference type="EMBL" id="QQWG01000013">
    <property type="protein sequence ID" value="RRG20398.1"/>
    <property type="molecule type" value="Genomic_DNA"/>
</dbReference>
<evidence type="ECO:0000313" key="4">
    <source>
        <dbReference type="EMBL" id="RRG20398.1"/>
    </source>
</evidence>
<keyword evidence="2" id="KW-0676">Redox-active center</keyword>
<gene>
    <name evidence="4" type="ORF">DWB61_12695</name>
</gene>
<dbReference type="InterPro" id="IPR017937">
    <property type="entry name" value="Thioredoxin_CS"/>
</dbReference>
<protein>
    <submittedName>
        <fullName evidence="4">Thioredoxin</fullName>
    </submittedName>
</protein>
<evidence type="ECO:0000313" key="5">
    <source>
        <dbReference type="Proteomes" id="UP000285794"/>
    </source>
</evidence>
<dbReference type="PANTHER" id="PTHR15337">
    <property type="entry name" value="ANTERIOR GRADIENT PROTEIN-RELATED"/>
    <property type="match status" value="1"/>
</dbReference>
<dbReference type="OrthoDB" id="1099736at2"/>
<feature type="domain" description="Thioredoxin" evidence="3">
    <location>
        <begin position="1"/>
        <end position="134"/>
    </location>
</feature>
<dbReference type="AlphaFoldDB" id="A0A425XZB1"/>
<dbReference type="InterPro" id="IPR051099">
    <property type="entry name" value="AGR/TXD"/>
</dbReference>
<sequence>MKKIIISLLVLLISGNVFSEGIKFEHGTLNEAFAKAKQENKLIFIDCYTTWCGPCKYLSKKVFTNDEVGDFFNARFINMKMDMESDAGKLISGKYQVKSFPTLLWLDFEGNVQHRVVGASDNKSLIKAAQIALDENNNFNSMNERFKNGDRTSDFLKKYIIDSEGVGVYSKEAVDYYFASKKLEELTNKSDLMIINNTIKSTSHPIYRYILTNRKDFYAVSTQAEIDSYLLNTMSEELVFLAEKGDKEALSAKGNQLKKLDQELGTQALALMELKLLQKGSNQKVFYQALVDYAFKFTYDKSDELNSYAWMIAIAKVDLGNKLLNNAVKMVERSIELDINYMNLDTYACVLYKAGKVEEAKIEAAKSVKLAPDRAKKGLWSTKFLDGGVK</sequence>
<accession>A0A425XZB1</accession>
<dbReference type="InterPro" id="IPR036249">
    <property type="entry name" value="Thioredoxin-like_sf"/>
</dbReference>
<evidence type="ECO:0000256" key="2">
    <source>
        <dbReference type="ARBA" id="ARBA00023284"/>
    </source>
</evidence>
<organism evidence="4 5">
    <name type="scientific">Ancylomarina euxinus</name>
    <dbReference type="NCBI Taxonomy" id="2283627"/>
    <lineage>
        <taxon>Bacteria</taxon>
        <taxon>Pseudomonadati</taxon>
        <taxon>Bacteroidota</taxon>
        <taxon>Bacteroidia</taxon>
        <taxon>Marinilabiliales</taxon>
        <taxon>Marinifilaceae</taxon>
        <taxon>Ancylomarina</taxon>
    </lineage>
</organism>
<dbReference type="CDD" id="cd02947">
    <property type="entry name" value="TRX_family"/>
    <property type="match status" value="1"/>
</dbReference>
<name>A0A425XZB1_9BACT</name>
<reference evidence="4 5" key="1">
    <citation type="submission" date="2018-07" db="EMBL/GenBank/DDBJ databases">
        <title>Draft genome sequence of Ancylomarina sp. M1P.</title>
        <authorList>
            <person name="Yadav S."/>
            <person name="Villanueva L."/>
            <person name="Damste J.S.S."/>
        </authorList>
    </citation>
    <scope>NUCLEOTIDE SEQUENCE [LARGE SCALE GENOMIC DNA]</scope>
    <source>
        <strain evidence="4 5">M1P</strain>
    </source>
</reference>